<sequence length="269" mass="30208">MPNIAPSNPSEVMVIRKLSPNITTLSLPFARFGKLRVGGRGTIIRLRSGALAVFSPVALTPEVKDAVNALGGNLRYVIAPDLQHHLFIGPWHQEYPEAKVIGPEGLAEKRASQKNEDVPFTHIFTKDNAKDMKIDPEFDADFDYEYIDGHISNELVLNYRPEKTLIEADLMYSLPATEQYSRAGRATEGSEFLSKIFTSIQSTSSVWQKRLIWYGASSKDRPAFNKSIARIEKWDFDRIVVCHGDVIESGGKGIFQKVFEWHLQAAQKS</sequence>
<proteinExistence type="predicted"/>
<gene>
    <name evidence="1" type="ORF">GP486_007871</name>
</gene>
<keyword evidence="2" id="KW-1185">Reference proteome</keyword>
<dbReference type="Proteomes" id="UP000750711">
    <property type="component" value="Unassembled WGS sequence"/>
</dbReference>
<evidence type="ECO:0008006" key="3">
    <source>
        <dbReference type="Google" id="ProtNLM"/>
    </source>
</evidence>
<reference evidence="1" key="1">
    <citation type="submission" date="2021-03" db="EMBL/GenBank/DDBJ databases">
        <title>Comparative genomics and phylogenomic investigation of the class Geoglossomycetes provide insights into ecological specialization and systematics.</title>
        <authorList>
            <person name="Melie T."/>
            <person name="Pirro S."/>
            <person name="Miller A.N."/>
            <person name="Quandt A."/>
        </authorList>
    </citation>
    <scope>NUCLEOTIDE SEQUENCE</scope>
    <source>
        <strain evidence="1">CAQ_001_2017</strain>
    </source>
</reference>
<dbReference type="EMBL" id="JAGHQM010002512">
    <property type="protein sequence ID" value="KAH0548585.1"/>
    <property type="molecule type" value="Genomic_DNA"/>
</dbReference>
<evidence type="ECO:0000313" key="2">
    <source>
        <dbReference type="Proteomes" id="UP000750711"/>
    </source>
</evidence>
<dbReference type="InterPro" id="IPR025638">
    <property type="entry name" value="DUF4336"/>
</dbReference>
<accession>A0A9P8L2A0</accession>
<protein>
    <recommendedName>
        <fullName evidence="3">DUF4336 domain-containing protein</fullName>
    </recommendedName>
</protein>
<dbReference type="Pfam" id="PF14234">
    <property type="entry name" value="DUF4336"/>
    <property type="match status" value="1"/>
</dbReference>
<dbReference type="SUPFAM" id="SSF56281">
    <property type="entry name" value="Metallo-hydrolase/oxidoreductase"/>
    <property type="match status" value="1"/>
</dbReference>
<dbReference type="PANTHER" id="PTHR33835">
    <property type="entry name" value="YALI0C07656P"/>
    <property type="match status" value="1"/>
</dbReference>
<comment type="caution">
    <text evidence="1">The sequence shown here is derived from an EMBL/GenBank/DDBJ whole genome shotgun (WGS) entry which is preliminary data.</text>
</comment>
<name>A0A9P8L2A0_9PEZI</name>
<dbReference type="PANTHER" id="PTHR33835:SF1">
    <property type="entry name" value="METALLO-BETA-LACTAMASE DOMAIN-CONTAINING PROTEIN"/>
    <property type="match status" value="1"/>
</dbReference>
<organism evidence="1 2">
    <name type="scientific">Trichoglossum hirsutum</name>
    <dbReference type="NCBI Taxonomy" id="265104"/>
    <lineage>
        <taxon>Eukaryota</taxon>
        <taxon>Fungi</taxon>
        <taxon>Dikarya</taxon>
        <taxon>Ascomycota</taxon>
        <taxon>Pezizomycotina</taxon>
        <taxon>Geoglossomycetes</taxon>
        <taxon>Geoglossales</taxon>
        <taxon>Geoglossaceae</taxon>
        <taxon>Trichoglossum</taxon>
    </lineage>
</organism>
<dbReference type="AlphaFoldDB" id="A0A9P8L2A0"/>
<evidence type="ECO:0000313" key="1">
    <source>
        <dbReference type="EMBL" id="KAH0548585.1"/>
    </source>
</evidence>
<dbReference type="InterPro" id="IPR036866">
    <property type="entry name" value="RibonucZ/Hydroxyglut_hydro"/>
</dbReference>